<dbReference type="SUPFAM" id="SSF81338">
    <property type="entry name" value="Aquaporin-like"/>
    <property type="match status" value="1"/>
</dbReference>
<dbReference type="Gene3D" id="1.20.1080.10">
    <property type="entry name" value="Glycerol uptake facilitator protein"/>
    <property type="match status" value="1"/>
</dbReference>
<feature type="transmembrane region" description="Helical" evidence="8">
    <location>
        <begin position="138"/>
        <end position="160"/>
    </location>
</feature>
<dbReference type="InterPro" id="IPR000425">
    <property type="entry name" value="MIP"/>
</dbReference>
<evidence type="ECO:0000256" key="1">
    <source>
        <dbReference type="ARBA" id="ARBA00004141"/>
    </source>
</evidence>
<evidence type="ECO:0000256" key="5">
    <source>
        <dbReference type="ARBA" id="ARBA00022989"/>
    </source>
</evidence>
<dbReference type="InterPro" id="IPR023271">
    <property type="entry name" value="Aquaporin-like"/>
</dbReference>
<feature type="transmembrane region" description="Helical" evidence="8">
    <location>
        <begin position="62"/>
        <end position="87"/>
    </location>
</feature>
<dbReference type="Pfam" id="PF00230">
    <property type="entry name" value="MIP"/>
    <property type="match status" value="1"/>
</dbReference>
<dbReference type="PRINTS" id="PR00783">
    <property type="entry name" value="MINTRINSICP"/>
</dbReference>
<dbReference type="CDD" id="cd00333">
    <property type="entry name" value="MIP"/>
    <property type="match status" value="1"/>
</dbReference>
<dbReference type="PRINTS" id="PR02019">
    <property type="entry name" value="AQUAPORIN7"/>
</dbReference>
<comment type="subcellular location">
    <subcellularLocation>
        <location evidence="1">Membrane</location>
        <topology evidence="1">Multi-pass membrane protein</topology>
    </subcellularLocation>
</comment>
<dbReference type="PROSITE" id="PS00221">
    <property type="entry name" value="MIP"/>
    <property type="match status" value="1"/>
</dbReference>
<comment type="similarity">
    <text evidence="2 7">Belongs to the MIP/aquaporin (TC 1.A.8) family.</text>
</comment>
<dbReference type="STRING" id="89784.SAMN04489725_106142"/>
<keyword evidence="5 8" id="KW-1133">Transmembrane helix</keyword>
<feature type="transmembrane region" description="Helical" evidence="8">
    <location>
        <begin position="282"/>
        <end position="306"/>
    </location>
</feature>
<keyword evidence="3 7" id="KW-0813">Transport</keyword>
<dbReference type="GO" id="GO:0015254">
    <property type="term" value="F:glycerol channel activity"/>
    <property type="evidence" value="ECO:0007669"/>
    <property type="project" value="TreeGrafter"/>
</dbReference>
<dbReference type="InterPro" id="IPR050363">
    <property type="entry name" value="MIP/Aquaporin"/>
</dbReference>
<feature type="transmembrane region" description="Helical" evidence="8">
    <location>
        <begin position="93"/>
        <end position="117"/>
    </location>
</feature>
<reference evidence="10" key="1">
    <citation type="submission" date="2016-10" db="EMBL/GenBank/DDBJ databases">
        <authorList>
            <person name="Varghese N."/>
        </authorList>
    </citation>
    <scope>NUCLEOTIDE SEQUENCE [LARGE SCALE GENOMIC DNA]</scope>
    <source>
        <strain evidence="10">DSM 12489</strain>
    </source>
</reference>
<evidence type="ECO:0000256" key="4">
    <source>
        <dbReference type="ARBA" id="ARBA00022692"/>
    </source>
</evidence>
<evidence type="ECO:0000256" key="8">
    <source>
        <dbReference type="SAM" id="Phobius"/>
    </source>
</evidence>
<dbReference type="PANTHER" id="PTHR43829">
    <property type="entry name" value="AQUAPORIN OR AQUAGLYCEROPORIN RELATED"/>
    <property type="match status" value="1"/>
</dbReference>
<dbReference type="PANTHER" id="PTHR43829:SF9">
    <property type="entry name" value="AQUAPORIN-9"/>
    <property type="match status" value="1"/>
</dbReference>
<evidence type="ECO:0000313" key="9">
    <source>
        <dbReference type="EMBL" id="SDW47536.1"/>
    </source>
</evidence>
<evidence type="ECO:0000256" key="3">
    <source>
        <dbReference type="ARBA" id="ARBA00022448"/>
    </source>
</evidence>
<organism evidence="9 10">
    <name type="scientific">Alicyclobacillus hesperidum</name>
    <dbReference type="NCBI Taxonomy" id="89784"/>
    <lineage>
        <taxon>Bacteria</taxon>
        <taxon>Bacillati</taxon>
        <taxon>Bacillota</taxon>
        <taxon>Bacilli</taxon>
        <taxon>Bacillales</taxon>
        <taxon>Alicyclobacillaceae</taxon>
        <taxon>Alicyclobacillus</taxon>
    </lineage>
</organism>
<name>A0A1H2TUB2_9BACL</name>
<dbReference type="NCBIfam" id="TIGR00861">
    <property type="entry name" value="MIP"/>
    <property type="match status" value="1"/>
</dbReference>
<evidence type="ECO:0000256" key="2">
    <source>
        <dbReference type="ARBA" id="ARBA00006175"/>
    </source>
</evidence>
<feature type="transmembrane region" description="Helical" evidence="8">
    <location>
        <begin position="205"/>
        <end position="222"/>
    </location>
</feature>
<dbReference type="InterPro" id="IPR022357">
    <property type="entry name" value="MIP_CS"/>
</dbReference>
<keyword evidence="4 7" id="KW-0812">Transmembrane</keyword>
<keyword evidence="6 8" id="KW-0472">Membrane</keyword>
<accession>A0A1H2TUB2</accession>
<sequence length="329" mass="35205">MREWYRLPLRVVCRLFVSRRSIGVQLAARSDRPVRWFIDPDVGPTRPSIGGYMVRENVWGEYLAEMIGTAFLLMVGDSVAAMAIVYNAFSGDYWGICILWGLGVTMACYLVGAISGAHLNPAVTVAFAVYGGFPWRKVPGFIVSQVIGGFLGGALTYALFSPAINAYNATHHAVRNAASGLTTSGIFFTHPNVGITTGHAFMDEVILTGALVIGILALSDAYNSNGQLGKIQPLIVGLLVAMVGGFGGELEAWALNPARDLGPRIFAWFAGWGQNAFPGPNGYWWVPIVAPILGGIVAGAIYNFLLRPFMPGNPKRAKVAGPVQTTVQA</sequence>
<feature type="transmembrane region" description="Helical" evidence="8">
    <location>
        <begin position="234"/>
        <end position="255"/>
    </location>
</feature>
<evidence type="ECO:0000256" key="6">
    <source>
        <dbReference type="ARBA" id="ARBA00023136"/>
    </source>
</evidence>
<dbReference type="EMBL" id="FNOJ01000006">
    <property type="protein sequence ID" value="SDW47536.1"/>
    <property type="molecule type" value="Genomic_DNA"/>
</dbReference>
<dbReference type="Proteomes" id="UP000182589">
    <property type="component" value="Unassembled WGS sequence"/>
</dbReference>
<dbReference type="GO" id="GO:0005886">
    <property type="term" value="C:plasma membrane"/>
    <property type="evidence" value="ECO:0007669"/>
    <property type="project" value="TreeGrafter"/>
</dbReference>
<evidence type="ECO:0000256" key="7">
    <source>
        <dbReference type="RuleBase" id="RU000477"/>
    </source>
</evidence>
<proteinExistence type="inferred from homology"/>
<dbReference type="AlphaFoldDB" id="A0A1H2TUB2"/>
<keyword evidence="10" id="KW-1185">Reference proteome</keyword>
<protein>
    <submittedName>
        <fullName evidence="9">Glycerol uptake facilitator protein</fullName>
    </submittedName>
</protein>
<gene>
    <name evidence="9" type="ORF">SAMN04489725_106142</name>
</gene>
<evidence type="ECO:0000313" key="10">
    <source>
        <dbReference type="Proteomes" id="UP000182589"/>
    </source>
</evidence>